<dbReference type="Proteomes" id="UP001595693">
    <property type="component" value="Unassembled WGS sequence"/>
</dbReference>
<sequence>MSRASNIFLSSIEDANTLLAHFDTLHKQNAETAEVLKRAGLVMALTAWETYVEDRAIEAVAARLKAVNGSPIGTFVNNKLNEELKRFHNPNSEKTRKLFLDYLQVDVCAGWKWLHYDPATAKKTLDELIGRRGDAVHRSKPVSTGAPAPHLVKRDDLEKAIRFLKGLVEATDRALEGE</sequence>
<organism evidence="2 3">
    <name type="scientific">Acidovorax facilis</name>
    <dbReference type="NCBI Taxonomy" id="12917"/>
    <lineage>
        <taxon>Bacteria</taxon>
        <taxon>Pseudomonadati</taxon>
        <taxon>Pseudomonadota</taxon>
        <taxon>Betaproteobacteria</taxon>
        <taxon>Burkholderiales</taxon>
        <taxon>Comamonadaceae</taxon>
        <taxon>Acidovorax</taxon>
    </lineage>
</organism>
<reference evidence="3" key="1">
    <citation type="journal article" date="2019" name="Int. J. Syst. Evol. Microbiol.">
        <title>The Global Catalogue of Microorganisms (GCM) 10K type strain sequencing project: providing services to taxonomists for standard genome sequencing and annotation.</title>
        <authorList>
            <consortium name="The Broad Institute Genomics Platform"/>
            <consortium name="The Broad Institute Genome Sequencing Center for Infectious Disease"/>
            <person name="Wu L."/>
            <person name="Ma J."/>
        </authorList>
    </citation>
    <scope>NUCLEOTIDE SEQUENCE [LARGE SCALE GENOMIC DNA]</scope>
    <source>
        <strain evidence="3">CCUG 2113</strain>
    </source>
</reference>
<evidence type="ECO:0000313" key="2">
    <source>
        <dbReference type="EMBL" id="MFC3934517.1"/>
    </source>
</evidence>
<evidence type="ECO:0000259" key="1">
    <source>
        <dbReference type="Pfam" id="PF18735"/>
    </source>
</evidence>
<evidence type="ECO:0000313" key="3">
    <source>
        <dbReference type="Proteomes" id="UP001595693"/>
    </source>
</evidence>
<dbReference type="Pfam" id="PF18735">
    <property type="entry name" value="HEPN_RiboL-PSP"/>
    <property type="match status" value="1"/>
</dbReference>
<name>A0ABV8D815_9BURK</name>
<dbReference type="InterPro" id="IPR041519">
    <property type="entry name" value="HEPN_RiboL-PSP"/>
</dbReference>
<keyword evidence="3" id="KW-1185">Reference proteome</keyword>
<dbReference type="EMBL" id="JBHSAJ010000018">
    <property type="protein sequence ID" value="MFC3934517.1"/>
    <property type="molecule type" value="Genomic_DNA"/>
</dbReference>
<proteinExistence type="predicted"/>
<gene>
    <name evidence="2" type="ORF">ACFOW3_07755</name>
</gene>
<dbReference type="RefSeq" id="WP_055398790.1">
    <property type="nucleotide sequence ID" value="NZ_JAMXAX010000197.1"/>
</dbReference>
<protein>
    <submittedName>
        <fullName evidence="2">HEPN domain-containing protein</fullName>
    </submittedName>
</protein>
<comment type="caution">
    <text evidence="2">The sequence shown here is derived from an EMBL/GenBank/DDBJ whole genome shotgun (WGS) entry which is preliminary data.</text>
</comment>
<feature type="domain" description="RiboL-PSP-HEPN" evidence="1">
    <location>
        <begin position="12"/>
        <end position="176"/>
    </location>
</feature>
<accession>A0ABV8D815</accession>